<evidence type="ECO:0000313" key="2">
    <source>
        <dbReference type="EMBL" id="GAA3698846.1"/>
    </source>
</evidence>
<sequence length="178" mass="20639">MVTVPLFRRLLGPAIDTLPPSLRAAHDSDQNQRWSGRAEVEASRTALARLLCRMMRLPAPGSDVPVTVTFERHGDRERWYRDFAGRRYESTLSERRGLMIERMGPATNIFRVSVEDDALRLDLVGFRFFGIPLPSALRPHCHASEREQDGRYLFDVPVSLWWLGRIIRYTGRLERHHD</sequence>
<gene>
    <name evidence="2" type="ORF">GCM10022268_06480</name>
</gene>
<dbReference type="Pfam" id="PF13761">
    <property type="entry name" value="DUF4166"/>
    <property type="match status" value="1"/>
</dbReference>
<proteinExistence type="predicted"/>
<comment type="caution">
    <text evidence="2">The sequence shown here is derived from an EMBL/GenBank/DDBJ whole genome shotgun (WGS) entry which is preliminary data.</text>
</comment>
<protein>
    <recommendedName>
        <fullName evidence="1">DUF4166 domain-containing protein</fullName>
    </recommendedName>
</protein>
<dbReference type="Proteomes" id="UP001500523">
    <property type="component" value="Unassembled WGS sequence"/>
</dbReference>
<dbReference type="EMBL" id="BAABBF010000001">
    <property type="protein sequence ID" value="GAA3698846.1"/>
    <property type="molecule type" value="Genomic_DNA"/>
</dbReference>
<reference evidence="3" key="1">
    <citation type="journal article" date="2019" name="Int. J. Syst. Evol. Microbiol.">
        <title>The Global Catalogue of Microorganisms (GCM) 10K type strain sequencing project: providing services to taxonomists for standard genome sequencing and annotation.</title>
        <authorList>
            <consortium name="The Broad Institute Genomics Platform"/>
            <consortium name="The Broad Institute Genome Sequencing Center for Infectious Disease"/>
            <person name="Wu L."/>
            <person name="Ma J."/>
        </authorList>
    </citation>
    <scope>NUCLEOTIDE SEQUENCE [LARGE SCALE GENOMIC DNA]</scope>
    <source>
        <strain evidence="3">JCM 17498</strain>
    </source>
</reference>
<evidence type="ECO:0000259" key="1">
    <source>
        <dbReference type="Pfam" id="PF13761"/>
    </source>
</evidence>
<evidence type="ECO:0000313" key="3">
    <source>
        <dbReference type="Proteomes" id="UP001500523"/>
    </source>
</evidence>
<keyword evidence="3" id="KW-1185">Reference proteome</keyword>
<dbReference type="InterPro" id="IPR025311">
    <property type="entry name" value="DUF4166"/>
</dbReference>
<organism evidence="2 3">
    <name type="scientific">Sphingomonas cynarae</name>
    <dbReference type="NCBI Taxonomy" id="930197"/>
    <lineage>
        <taxon>Bacteria</taxon>
        <taxon>Pseudomonadati</taxon>
        <taxon>Pseudomonadota</taxon>
        <taxon>Alphaproteobacteria</taxon>
        <taxon>Sphingomonadales</taxon>
        <taxon>Sphingomonadaceae</taxon>
        <taxon>Sphingomonas</taxon>
    </lineage>
</organism>
<accession>A0ABP7D3K5</accession>
<name>A0ABP7D3K5_9SPHN</name>
<dbReference type="RefSeq" id="WP_344691925.1">
    <property type="nucleotide sequence ID" value="NZ_BAABBF010000001.1"/>
</dbReference>
<feature type="domain" description="DUF4166" evidence="1">
    <location>
        <begin position="18"/>
        <end position="173"/>
    </location>
</feature>